<evidence type="ECO:0000259" key="5">
    <source>
        <dbReference type="PROSITE" id="PS50039"/>
    </source>
</evidence>
<accession>A0AAD9PF12</accession>
<dbReference type="GO" id="GO:0000978">
    <property type="term" value="F:RNA polymerase II cis-regulatory region sequence-specific DNA binding"/>
    <property type="evidence" value="ECO:0007669"/>
    <property type="project" value="TreeGrafter"/>
</dbReference>
<feature type="DNA-binding region" description="Fork-head" evidence="3">
    <location>
        <begin position="135"/>
        <end position="216"/>
    </location>
</feature>
<reference evidence="6" key="1">
    <citation type="journal article" date="2023" name="Mol. Biol. Evol.">
        <title>Third-Generation Sequencing Reveals the Adaptive Role of the Epigenome in Three Deep-Sea Polychaetes.</title>
        <authorList>
            <person name="Perez M."/>
            <person name="Aroh O."/>
            <person name="Sun Y."/>
            <person name="Lan Y."/>
            <person name="Juniper S.K."/>
            <person name="Young C.R."/>
            <person name="Angers B."/>
            <person name="Qian P.Y."/>
        </authorList>
    </citation>
    <scope>NUCLEOTIDE SEQUENCE</scope>
    <source>
        <strain evidence="6">R07B-5</strain>
    </source>
</reference>
<evidence type="ECO:0000256" key="2">
    <source>
        <dbReference type="ARBA" id="ARBA00023242"/>
    </source>
</evidence>
<organism evidence="6 7">
    <name type="scientific">Ridgeia piscesae</name>
    <name type="common">Tubeworm</name>
    <dbReference type="NCBI Taxonomy" id="27915"/>
    <lineage>
        <taxon>Eukaryota</taxon>
        <taxon>Metazoa</taxon>
        <taxon>Spiralia</taxon>
        <taxon>Lophotrochozoa</taxon>
        <taxon>Annelida</taxon>
        <taxon>Polychaeta</taxon>
        <taxon>Sedentaria</taxon>
        <taxon>Canalipalpata</taxon>
        <taxon>Sabellida</taxon>
        <taxon>Siboglinidae</taxon>
        <taxon>Ridgeia</taxon>
    </lineage>
</organism>
<evidence type="ECO:0000313" key="6">
    <source>
        <dbReference type="EMBL" id="KAK2193440.1"/>
    </source>
</evidence>
<evidence type="ECO:0000256" key="4">
    <source>
        <dbReference type="SAM" id="MobiDB-lite"/>
    </source>
</evidence>
<gene>
    <name evidence="6" type="ORF">NP493_13g13031</name>
</gene>
<dbReference type="InterPro" id="IPR036390">
    <property type="entry name" value="WH_DNA-bd_sf"/>
</dbReference>
<dbReference type="InterPro" id="IPR030456">
    <property type="entry name" value="TF_fork_head_CS_2"/>
</dbReference>
<evidence type="ECO:0000313" key="7">
    <source>
        <dbReference type="Proteomes" id="UP001209878"/>
    </source>
</evidence>
<feature type="compositionally biased region" description="Polar residues" evidence="4">
    <location>
        <begin position="295"/>
        <end position="304"/>
    </location>
</feature>
<dbReference type="AlphaFoldDB" id="A0AAD9PF12"/>
<dbReference type="Gene3D" id="1.10.10.10">
    <property type="entry name" value="Winged helix-like DNA-binding domain superfamily/Winged helix DNA-binding domain"/>
    <property type="match status" value="1"/>
</dbReference>
<feature type="domain" description="Fork-head" evidence="5">
    <location>
        <begin position="135"/>
        <end position="216"/>
    </location>
</feature>
<name>A0AAD9PF12_RIDPI</name>
<dbReference type="PROSITE" id="PS00658">
    <property type="entry name" value="FORK_HEAD_2"/>
    <property type="match status" value="1"/>
</dbReference>
<feature type="region of interest" description="Disordered" evidence="4">
    <location>
        <begin position="291"/>
        <end position="325"/>
    </location>
</feature>
<dbReference type="PANTHER" id="PTHR11829">
    <property type="entry name" value="FORKHEAD BOX PROTEIN"/>
    <property type="match status" value="1"/>
</dbReference>
<dbReference type="Proteomes" id="UP001209878">
    <property type="component" value="Unassembled WGS sequence"/>
</dbReference>
<keyword evidence="2 3" id="KW-0539">Nucleus</keyword>
<evidence type="ECO:0000256" key="3">
    <source>
        <dbReference type="PROSITE-ProRule" id="PRU00089"/>
    </source>
</evidence>
<dbReference type="SUPFAM" id="SSF46785">
    <property type="entry name" value="Winged helix' DNA-binding domain"/>
    <property type="match status" value="1"/>
</dbReference>
<dbReference type="InterPro" id="IPR050211">
    <property type="entry name" value="FOX_domain-containing"/>
</dbReference>
<keyword evidence="1 3" id="KW-0238">DNA-binding</keyword>
<dbReference type="SMART" id="SM00339">
    <property type="entry name" value="FH"/>
    <property type="match status" value="1"/>
</dbReference>
<dbReference type="Pfam" id="PF00250">
    <property type="entry name" value="Forkhead"/>
    <property type="match status" value="1"/>
</dbReference>
<dbReference type="GO" id="GO:0000981">
    <property type="term" value="F:DNA-binding transcription factor activity, RNA polymerase II-specific"/>
    <property type="evidence" value="ECO:0007669"/>
    <property type="project" value="TreeGrafter"/>
</dbReference>
<keyword evidence="7" id="KW-1185">Reference proteome</keyword>
<dbReference type="EMBL" id="JAODUO010000013">
    <property type="protein sequence ID" value="KAK2193440.1"/>
    <property type="molecule type" value="Genomic_DNA"/>
</dbReference>
<dbReference type="PROSITE" id="PS50039">
    <property type="entry name" value="FORK_HEAD_3"/>
    <property type="match status" value="1"/>
</dbReference>
<comment type="subcellular location">
    <subcellularLocation>
        <location evidence="3">Nucleus</location>
    </subcellularLocation>
</comment>
<dbReference type="GO" id="GO:0005634">
    <property type="term" value="C:nucleus"/>
    <property type="evidence" value="ECO:0007669"/>
    <property type="project" value="UniProtKB-SubCell"/>
</dbReference>
<evidence type="ECO:0000256" key="1">
    <source>
        <dbReference type="ARBA" id="ARBA00023125"/>
    </source>
</evidence>
<proteinExistence type="predicted"/>
<protein>
    <recommendedName>
        <fullName evidence="5">Fork-head domain-containing protein</fullName>
    </recommendedName>
</protein>
<sequence length="421" mass="47818">MPRRSKSKRRKHMAGALGLTSNDLTQDVVMARKHNIHMKLRQGGILRFTMEEEFDIHSRAEAYSASINPEPSYYMIPSEKENINATNYTDFAVSVRKRRKHLAIIDNFILISPMGRYCPEYDNIVTLPNGVKLLRPPTKLVELVAEAINDSPDGMLQVQQVYLTLQNRYPFYRYMDKGSLTSWRSSIRHALYQKWFKKIAFSTELINSKGCYWAINRKQKPKEWMMPPRREQQTVFVDYLSACSDDTDLYFSDRGDNISVFGSSIMRDMTDDQDFEESGEEFTETLTGFDLSPLKSESSATHASKTADLPRDPDPMFNTSMSQKSELQSYIAQADAIADSPSESEGGTSDGWSCEWQQPHSDDDSGYFDQLPWNAGLEDREHSLAYQAPLLPPTMAPYPIVPPLELADVAGGNELSVTYTG</sequence>
<dbReference type="PANTHER" id="PTHR11829:SF343">
    <property type="entry name" value="FORK-HEAD DOMAIN-CONTAINING PROTEIN"/>
    <property type="match status" value="1"/>
</dbReference>
<feature type="region of interest" description="Disordered" evidence="4">
    <location>
        <begin position="337"/>
        <end position="370"/>
    </location>
</feature>
<dbReference type="InterPro" id="IPR001766">
    <property type="entry name" value="Fork_head_dom"/>
</dbReference>
<dbReference type="InterPro" id="IPR036388">
    <property type="entry name" value="WH-like_DNA-bd_sf"/>
</dbReference>
<feature type="compositionally biased region" description="Polar residues" evidence="4">
    <location>
        <begin position="341"/>
        <end position="359"/>
    </location>
</feature>
<comment type="caution">
    <text evidence="6">The sequence shown here is derived from an EMBL/GenBank/DDBJ whole genome shotgun (WGS) entry which is preliminary data.</text>
</comment>